<protein>
    <submittedName>
        <fullName evidence="1">Uncharacterized protein</fullName>
    </submittedName>
</protein>
<reference evidence="1 2" key="1">
    <citation type="submission" date="2019-02" db="EMBL/GenBank/DDBJ databases">
        <title>Deep-cultivation of Planctomycetes and their phenomic and genomic characterization uncovers novel biology.</title>
        <authorList>
            <person name="Wiegand S."/>
            <person name="Jogler M."/>
            <person name="Boedeker C."/>
            <person name="Pinto D."/>
            <person name="Vollmers J."/>
            <person name="Rivas-Marin E."/>
            <person name="Kohn T."/>
            <person name="Peeters S.H."/>
            <person name="Heuer A."/>
            <person name="Rast P."/>
            <person name="Oberbeckmann S."/>
            <person name="Bunk B."/>
            <person name="Jeske O."/>
            <person name="Meyerdierks A."/>
            <person name="Storesund J.E."/>
            <person name="Kallscheuer N."/>
            <person name="Luecker S."/>
            <person name="Lage O.M."/>
            <person name="Pohl T."/>
            <person name="Merkel B.J."/>
            <person name="Hornburger P."/>
            <person name="Mueller R.-W."/>
            <person name="Bruemmer F."/>
            <person name="Labrenz M."/>
            <person name="Spormann A.M."/>
            <person name="Op den Camp H."/>
            <person name="Overmann J."/>
            <person name="Amann R."/>
            <person name="Jetten M.S.M."/>
            <person name="Mascher T."/>
            <person name="Medema M.H."/>
            <person name="Devos D.P."/>
            <person name="Kaster A.-K."/>
            <person name="Ovreas L."/>
            <person name="Rohde M."/>
            <person name="Galperin M.Y."/>
            <person name="Jogler C."/>
        </authorList>
    </citation>
    <scope>NUCLEOTIDE SEQUENCE [LARGE SCALE GENOMIC DNA]</scope>
    <source>
        <strain evidence="1 2">Pla133</strain>
    </source>
</reference>
<organism evidence="1 2">
    <name type="scientific">Engelhardtia mirabilis</name>
    <dbReference type="NCBI Taxonomy" id="2528011"/>
    <lineage>
        <taxon>Bacteria</taxon>
        <taxon>Pseudomonadati</taxon>
        <taxon>Planctomycetota</taxon>
        <taxon>Planctomycetia</taxon>
        <taxon>Planctomycetia incertae sedis</taxon>
        <taxon>Engelhardtia</taxon>
    </lineage>
</organism>
<name>A0A518BFD6_9BACT</name>
<evidence type="ECO:0000313" key="1">
    <source>
        <dbReference type="EMBL" id="QDU65695.1"/>
    </source>
</evidence>
<accession>A0A518BFD6</accession>
<dbReference type="AlphaFoldDB" id="A0A518BFD6"/>
<dbReference type="InterPro" id="IPR054233">
    <property type="entry name" value="DUF6958"/>
</dbReference>
<dbReference type="EMBL" id="CP036287">
    <property type="protein sequence ID" value="QDU65695.1"/>
    <property type="molecule type" value="Genomic_DNA"/>
</dbReference>
<dbReference type="RefSeq" id="WP_145062545.1">
    <property type="nucleotide sequence ID" value="NZ_CP036287.1"/>
</dbReference>
<keyword evidence="2" id="KW-1185">Reference proteome</keyword>
<dbReference type="KEGG" id="pbap:Pla133_07600"/>
<gene>
    <name evidence="1" type="ORF">Pla133_07600</name>
</gene>
<dbReference type="Pfam" id="PF22278">
    <property type="entry name" value="DUF6958"/>
    <property type="match status" value="1"/>
</dbReference>
<evidence type="ECO:0000313" key="2">
    <source>
        <dbReference type="Proteomes" id="UP000316921"/>
    </source>
</evidence>
<proteinExistence type="predicted"/>
<sequence>MKTDDRILTLHPAGKQGVNIERSKYDLVRTALLRVVPRSADGVAFKELRTLVGPQLEAAGFPREASVSWYVTVVKQDLEARGEVVQVTDARPQRLRRPTRGR</sequence>
<dbReference type="Proteomes" id="UP000316921">
    <property type="component" value="Chromosome"/>
</dbReference>